<dbReference type="STRING" id="471855.Shel_14330"/>
<dbReference type="KEGG" id="shi:Shel_14330"/>
<reference evidence="2 3" key="1">
    <citation type="journal article" date="2009" name="Stand. Genomic Sci.">
        <title>Complete genome sequence of Slackia heliotrinireducens type strain (RHS 1).</title>
        <authorList>
            <person name="Pukall R."/>
            <person name="Lapidus A."/>
            <person name="Nolan M."/>
            <person name="Copeland A."/>
            <person name="Glavina Del Rio T."/>
            <person name="Lucas S."/>
            <person name="Chen F."/>
            <person name="Tice H."/>
            <person name="Cheng J.F."/>
            <person name="Chertkov O."/>
            <person name="Bruce D."/>
            <person name="Goodwin L."/>
            <person name="Kuske C."/>
            <person name="Brettin T."/>
            <person name="Detter J.C."/>
            <person name="Han C."/>
            <person name="Pitluck S."/>
            <person name="Pati A."/>
            <person name="Mavrommatis K."/>
            <person name="Ivanova N."/>
            <person name="Ovchinnikova G."/>
            <person name="Chen A."/>
            <person name="Palaniappan K."/>
            <person name="Schneider S."/>
            <person name="Rohde M."/>
            <person name="Chain P."/>
            <person name="D'haeseleer P."/>
            <person name="Goker M."/>
            <person name="Bristow J."/>
            <person name="Eisen J.A."/>
            <person name="Markowitz V."/>
            <person name="Kyrpides N.C."/>
            <person name="Klenk H.P."/>
            <person name="Hugenholtz P."/>
        </authorList>
    </citation>
    <scope>NUCLEOTIDE SEQUENCE [LARGE SCALE GENOMIC DNA]</scope>
    <source>
        <strain evidence="3">ATCC 29202 / DSM 20476 / NCTC 11029 / RHS 1</strain>
    </source>
</reference>
<evidence type="ECO:0000313" key="2">
    <source>
        <dbReference type="EMBL" id="ACV22453.1"/>
    </source>
</evidence>
<accession>C7N6B8</accession>
<sequence>MGLHLLLVLYSCSGIFSKLASGVEFLSLRFCLYYAAILAILFIYAIGWQQALKRMPLTSAFANKAITVFWGIVWGLVVFGESITLPKIVGAALIISGVILFAFADGELHKQDQAEAGQDGDA</sequence>
<dbReference type="AlphaFoldDB" id="C7N6B8"/>
<organism evidence="2 3">
    <name type="scientific">Slackia heliotrinireducens (strain ATCC 29202 / DSM 20476 / NCTC 11029 / RHS 1)</name>
    <name type="common">Peptococcus heliotrinreducens</name>
    <dbReference type="NCBI Taxonomy" id="471855"/>
    <lineage>
        <taxon>Bacteria</taxon>
        <taxon>Bacillati</taxon>
        <taxon>Actinomycetota</taxon>
        <taxon>Coriobacteriia</taxon>
        <taxon>Eggerthellales</taxon>
        <taxon>Eggerthellaceae</taxon>
        <taxon>Slackia</taxon>
    </lineage>
</organism>
<name>C7N6B8_SLAHD</name>
<evidence type="ECO:0000256" key="1">
    <source>
        <dbReference type="SAM" id="Phobius"/>
    </source>
</evidence>
<dbReference type="SUPFAM" id="SSF103481">
    <property type="entry name" value="Multidrug resistance efflux transporter EmrE"/>
    <property type="match status" value="1"/>
</dbReference>
<evidence type="ECO:0008006" key="4">
    <source>
        <dbReference type="Google" id="ProtNLM"/>
    </source>
</evidence>
<dbReference type="HOGENOM" id="CLU_142762_0_0_11"/>
<dbReference type="eggNOG" id="COG2076">
    <property type="taxonomic scope" value="Bacteria"/>
</dbReference>
<dbReference type="EMBL" id="CP001684">
    <property type="protein sequence ID" value="ACV22453.1"/>
    <property type="molecule type" value="Genomic_DNA"/>
</dbReference>
<keyword evidence="3" id="KW-1185">Reference proteome</keyword>
<dbReference type="InterPro" id="IPR037185">
    <property type="entry name" value="EmrE-like"/>
</dbReference>
<feature type="transmembrane region" description="Helical" evidence="1">
    <location>
        <begin position="85"/>
        <end position="104"/>
    </location>
</feature>
<protein>
    <recommendedName>
        <fullName evidence="4">EamA-like transporter family</fullName>
    </recommendedName>
</protein>
<feature type="transmembrane region" description="Helical" evidence="1">
    <location>
        <begin position="61"/>
        <end position="79"/>
    </location>
</feature>
<gene>
    <name evidence="2" type="ordered locus">Shel_14330</name>
</gene>
<dbReference type="Gene3D" id="1.10.3730.20">
    <property type="match status" value="1"/>
</dbReference>
<keyword evidence="1" id="KW-0812">Transmembrane</keyword>
<keyword evidence="1" id="KW-1133">Transmembrane helix</keyword>
<dbReference type="Proteomes" id="UP000002026">
    <property type="component" value="Chromosome"/>
</dbReference>
<evidence type="ECO:0000313" key="3">
    <source>
        <dbReference type="Proteomes" id="UP000002026"/>
    </source>
</evidence>
<proteinExistence type="predicted"/>
<keyword evidence="1" id="KW-0472">Membrane</keyword>
<feature type="transmembrane region" description="Helical" evidence="1">
    <location>
        <begin position="32"/>
        <end position="49"/>
    </location>
</feature>